<sequence>MKFKTLVSTMALAVAATAVAGAAQARDQIKVVGSSTVFPYSQAVAEEYAAKTGKPAPVVESLGTGGGFKAFCGGVGPDFADVTGASRAIKPSEVDLCKANGVTDITEALIGYDGLSIAHSRKGPELNLTEEQIFRAVAAELPNEAGELVANPNQMWSDIDPSLPAVKIVVIGPPPTSGTRDAFVELTLHDGCDAIPAIHALKKDNADKWNEVCSRVRQDGLFVEAGENDNLIVQSLEADPNAVGIFGYSFLYENQDKLKGVKINGVEPTFDTIADGSYPIARPLFFYVKNAHRGVIPGLDEFLAEYVSAEALAAGGYLAERGLTPLSPEKYEEVRDAVLSAKKFDM</sequence>
<name>A0A0K6HWH9_9HYPH</name>
<accession>A0A0K6HWH9</accession>
<dbReference type="Proteomes" id="UP000183900">
    <property type="component" value="Unassembled WGS sequence"/>
</dbReference>
<evidence type="ECO:0000313" key="4">
    <source>
        <dbReference type="EMBL" id="CUA95143.1"/>
    </source>
</evidence>
<dbReference type="SUPFAM" id="SSF53850">
    <property type="entry name" value="Periplasmic binding protein-like II"/>
    <property type="match status" value="1"/>
</dbReference>
<feature type="chain" id="PRO_5005504966" evidence="2">
    <location>
        <begin position="26"/>
        <end position="346"/>
    </location>
</feature>
<dbReference type="Gene3D" id="3.40.190.10">
    <property type="entry name" value="Periplasmic binding protein-like II"/>
    <property type="match status" value="2"/>
</dbReference>
<evidence type="ECO:0000259" key="3">
    <source>
        <dbReference type="Pfam" id="PF12849"/>
    </source>
</evidence>
<feature type="signal peptide" evidence="2">
    <location>
        <begin position="1"/>
        <end position="25"/>
    </location>
</feature>
<dbReference type="InterPro" id="IPR050811">
    <property type="entry name" value="Phosphate_ABC_transporter"/>
</dbReference>
<proteinExistence type="predicted"/>
<keyword evidence="1 2" id="KW-0732">Signal</keyword>
<dbReference type="Pfam" id="PF12849">
    <property type="entry name" value="PBP_like_2"/>
    <property type="match status" value="1"/>
</dbReference>
<protein>
    <submittedName>
        <fullName evidence="4">ABC-type phosphate transport system, periplasmic component</fullName>
    </submittedName>
</protein>
<dbReference type="PANTHER" id="PTHR30570:SF1">
    <property type="entry name" value="PHOSPHATE-BINDING PROTEIN PSTS"/>
    <property type="match status" value="1"/>
</dbReference>
<dbReference type="RefSeq" id="WP_244270020.1">
    <property type="nucleotide sequence ID" value="NZ_CYHE01000003.1"/>
</dbReference>
<organism evidence="4 5">
    <name type="scientific">Pannonibacter indicus</name>
    <dbReference type="NCBI Taxonomy" id="466044"/>
    <lineage>
        <taxon>Bacteria</taxon>
        <taxon>Pseudomonadati</taxon>
        <taxon>Pseudomonadota</taxon>
        <taxon>Alphaproteobacteria</taxon>
        <taxon>Hyphomicrobiales</taxon>
        <taxon>Stappiaceae</taxon>
        <taxon>Pannonibacter</taxon>
    </lineage>
</organism>
<evidence type="ECO:0000256" key="2">
    <source>
        <dbReference type="SAM" id="SignalP"/>
    </source>
</evidence>
<reference evidence="5" key="1">
    <citation type="submission" date="2015-08" db="EMBL/GenBank/DDBJ databases">
        <authorList>
            <person name="Varghese N."/>
        </authorList>
    </citation>
    <scope>NUCLEOTIDE SEQUENCE [LARGE SCALE GENOMIC DNA]</scope>
    <source>
        <strain evidence="5">DSM 23407</strain>
    </source>
</reference>
<dbReference type="InterPro" id="IPR024370">
    <property type="entry name" value="PBP_domain"/>
</dbReference>
<dbReference type="AlphaFoldDB" id="A0A0K6HWH9"/>
<dbReference type="EMBL" id="CYHE01000003">
    <property type="protein sequence ID" value="CUA95143.1"/>
    <property type="molecule type" value="Genomic_DNA"/>
</dbReference>
<evidence type="ECO:0000313" key="5">
    <source>
        <dbReference type="Proteomes" id="UP000183900"/>
    </source>
</evidence>
<gene>
    <name evidence="4" type="ORF">Ga0061067_103445</name>
</gene>
<evidence type="ECO:0000256" key="1">
    <source>
        <dbReference type="ARBA" id="ARBA00022729"/>
    </source>
</evidence>
<feature type="domain" description="PBP" evidence="3">
    <location>
        <begin position="19"/>
        <end position="310"/>
    </location>
</feature>
<keyword evidence="5" id="KW-1185">Reference proteome</keyword>
<dbReference type="PANTHER" id="PTHR30570">
    <property type="entry name" value="PERIPLASMIC PHOSPHATE BINDING COMPONENT OF PHOSPHATE ABC TRANSPORTER"/>
    <property type="match status" value="1"/>
</dbReference>